<reference evidence="1 2" key="1">
    <citation type="submission" date="2024-05" db="EMBL/GenBank/DDBJ databases">
        <title>Neorhizobium sp. Rsf11, a plant growth promoting and heavy metal resistant PAH-degrader.</title>
        <authorList>
            <person name="Golubev S.N."/>
            <person name="Muratova A.Y."/>
            <person name="Markelova M.I."/>
        </authorList>
    </citation>
    <scope>NUCLEOTIDE SEQUENCE [LARGE SCALE GENOMIC DNA]</scope>
    <source>
        <strain evidence="1 2">Rsf11</strain>
    </source>
</reference>
<proteinExistence type="predicted"/>
<comment type="caution">
    <text evidence="1">The sequence shown here is derived from an EMBL/GenBank/DDBJ whole genome shotgun (WGS) entry which is preliminary data.</text>
</comment>
<gene>
    <name evidence="1" type="ORF">ABK249_16675</name>
</gene>
<sequence length="160" mass="18516">MTSPFFIRLNTDWNAQPNVPLPEILTNGTALELRILLTAPRQRDEESDAIKLTFYDCRTWRLGSPNDEGWYRGQCRYGSLAPEWGHFYEIAGEDPLRDQPDDWQTMPLPGKGKRHYLFYLRDETFECIADRWMLMPIRARAQVSSTANGLVGISGIEYLD</sequence>
<name>A0ABV0M3Z0_9HYPH</name>
<dbReference type="Proteomes" id="UP001496627">
    <property type="component" value="Unassembled WGS sequence"/>
</dbReference>
<dbReference type="EMBL" id="JBEAAL010000012">
    <property type="protein sequence ID" value="MEQ1406567.1"/>
    <property type="molecule type" value="Genomic_DNA"/>
</dbReference>
<evidence type="ECO:0000313" key="2">
    <source>
        <dbReference type="Proteomes" id="UP001496627"/>
    </source>
</evidence>
<accession>A0ABV0M3Z0</accession>
<keyword evidence="2" id="KW-1185">Reference proteome</keyword>
<evidence type="ECO:0000313" key="1">
    <source>
        <dbReference type="EMBL" id="MEQ1406567.1"/>
    </source>
</evidence>
<protein>
    <submittedName>
        <fullName evidence="1">Uncharacterized protein</fullName>
    </submittedName>
</protein>
<organism evidence="1 2">
    <name type="scientific">Neorhizobium phenanthreniclasticum</name>
    <dbReference type="NCBI Taxonomy" id="3157917"/>
    <lineage>
        <taxon>Bacteria</taxon>
        <taxon>Pseudomonadati</taxon>
        <taxon>Pseudomonadota</taxon>
        <taxon>Alphaproteobacteria</taxon>
        <taxon>Hyphomicrobiales</taxon>
        <taxon>Rhizobiaceae</taxon>
        <taxon>Rhizobium/Agrobacterium group</taxon>
        <taxon>Neorhizobium</taxon>
    </lineage>
</organism>
<dbReference type="RefSeq" id="WP_348863396.1">
    <property type="nucleotide sequence ID" value="NZ_JBEAAL010000012.1"/>
</dbReference>